<keyword evidence="2" id="KW-1185">Reference proteome</keyword>
<evidence type="ECO:0000313" key="1">
    <source>
        <dbReference type="EMBL" id="PKI26380.1"/>
    </source>
</evidence>
<feature type="non-terminal residue" evidence="1">
    <location>
        <position position="77"/>
    </location>
</feature>
<proteinExistence type="predicted"/>
<reference evidence="1 2" key="1">
    <citation type="submission" date="2017-11" db="EMBL/GenBank/DDBJ databases">
        <title>De-novo sequencing of pomegranate (Punica granatum L.) genome.</title>
        <authorList>
            <person name="Akparov Z."/>
            <person name="Amiraslanov A."/>
            <person name="Hajiyeva S."/>
            <person name="Abbasov M."/>
            <person name="Kaur K."/>
            <person name="Hamwieh A."/>
            <person name="Solovyev V."/>
            <person name="Salamov A."/>
            <person name="Braich B."/>
            <person name="Kosarev P."/>
            <person name="Mahmoud A."/>
            <person name="Hajiyev E."/>
            <person name="Babayeva S."/>
            <person name="Izzatullayeva V."/>
            <person name="Mammadov A."/>
            <person name="Mammadov A."/>
            <person name="Sharifova S."/>
            <person name="Ojaghi J."/>
            <person name="Eynullazada K."/>
            <person name="Bayramov B."/>
            <person name="Abdulazimova A."/>
            <person name="Shahmuradov I."/>
        </authorList>
    </citation>
    <scope>NUCLEOTIDE SEQUENCE [LARGE SCALE GENOMIC DNA]</scope>
    <source>
        <strain evidence="2">cv. AG2017</strain>
        <tissue evidence="1">Leaf</tissue>
    </source>
</reference>
<dbReference type="Proteomes" id="UP000233551">
    <property type="component" value="Unassembled WGS sequence"/>
</dbReference>
<gene>
    <name evidence="1" type="ORF">CRG98_048931</name>
</gene>
<evidence type="ECO:0000313" key="2">
    <source>
        <dbReference type="Proteomes" id="UP000233551"/>
    </source>
</evidence>
<protein>
    <submittedName>
        <fullName evidence="1">Uncharacterized protein</fullName>
    </submittedName>
</protein>
<organism evidence="1 2">
    <name type="scientific">Punica granatum</name>
    <name type="common">Pomegranate</name>
    <dbReference type="NCBI Taxonomy" id="22663"/>
    <lineage>
        <taxon>Eukaryota</taxon>
        <taxon>Viridiplantae</taxon>
        <taxon>Streptophyta</taxon>
        <taxon>Embryophyta</taxon>
        <taxon>Tracheophyta</taxon>
        <taxon>Spermatophyta</taxon>
        <taxon>Magnoliopsida</taxon>
        <taxon>eudicotyledons</taxon>
        <taxon>Gunneridae</taxon>
        <taxon>Pentapetalae</taxon>
        <taxon>rosids</taxon>
        <taxon>malvids</taxon>
        <taxon>Myrtales</taxon>
        <taxon>Lythraceae</taxon>
        <taxon>Punica</taxon>
    </lineage>
</organism>
<sequence>MSERVATSEELFTKWVDSSGLSGAGAETLSWRSRSFMMESQSRDWRAWWWPSPLPQPMVRLRQGGGSKVRGGRGRLE</sequence>
<accession>A0A2I0HG77</accession>
<dbReference type="AlphaFoldDB" id="A0A2I0HG77"/>
<comment type="caution">
    <text evidence="1">The sequence shown here is derived from an EMBL/GenBank/DDBJ whole genome shotgun (WGS) entry which is preliminary data.</text>
</comment>
<name>A0A2I0HG77_PUNGR</name>
<dbReference type="EMBL" id="PGOL01030513">
    <property type="protein sequence ID" value="PKI26380.1"/>
    <property type="molecule type" value="Genomic_DNA"/>
</dbReference>